<dbReference type="Gene3D" id="3.10.50.10">
    <property type="match status" value="1"/>
</dbReference>
<protein>
    <submittedName>
        <fullName evidence="2">Glycosyl hydrolases family 18 domain-containing protein</fullName>
    </submittedName>
</protein>
<dbReference type="FunFam" id="3.10.50.10:FF:000008">
    <property type="entry name" value="Chitinase 11"/>
    <property type="match status" value="1"/>
</dbReference>
<dbReference type="PROSITE" id="PS51910">
    <property type="entry name" value="GH18_2"/>
    <property type="match status" value="1"/>
</dbReference>
<dbReference type="SUPFAM" id="SSF54556">
    <property type="entry name" value="Chitinase insertion domain"/>
    <property type="match status" value="1"/>
</dbReference>
<reference evidence="2" key="1">
    <citation type="submission" date="2022-01" db="EMBL/GenBank/DDBJ databases">
        <title>Genome Sequence Resource for Two Populations of Ditylenchus destructor, the Migratory Endoparasitic Phytonematode.</title>
        <authorList>
            <person name="Zhang H."/>
            <person name="Lin R."/>
            <person name="Xie B."/>
        </authorList>
    </citation>
    <scope>NUCLEOTIDE SEQUENCE</scope>
    <source>
        <strain evidence="2">BazhouSP</strain>
    </source>
</reference>
<dbReference type="SUPFAM" id="SSF51445">
    <property type="entry name" value="(Trans)glycosidases"/>
    <property type="match status" value="1"/>
</dbReference>
<dbReference type="Proteomes" id="UP001201812">
    <property type="component" value="Unassembled WGS sequence"/>
</dbReference>
<dbReference type="GO" id="GO:0008061">
    <property type="term" value="F:chitin binding"/>
    <property type="evidence" value="ECO:0007669"/>
    <property type="project" value="InterPro"/>
</dbReference>
<dbReference type="InterPro" id="IPR029070">
    <property type="entry name" value="Chitinase_insertion_sf"/>
</dbReference>
<organism evidence="2 3">
    <name type="scientific">Ditylenchus destructor</name>
    <dbReference type="NCBI Taxonomy" id="166010"/>
    <lineage>
        <taxon>Eukaryota</taxon>
        <taxon>Metazoa</taxon>
        <taxon>Ecdysozoa</taxon>
        <taxon>Nematoda</taxon>
        <taxon>Chromadorea</taxon>
        <taxon>Rhabditida</taxon>
        <taxon>Tylenchina</taxon>
        <taxon>Tylenchomorpha</taxon>
        <taxon>Sphaerularioidea</taxon>
        <taxon>Anguinidae</taxon>
        <taxon>Anguininae</taxon>
        <taxon>Ditylenchus</taxon>
    </lineage>
</organism>
<name>A0AAD4QZM7_9BILA</name>
<dbReference type="Gene3D" id="3.20.20.80">
    <property type="entry name" value="Glycosidases"/>
    <property type="match status" value="1"/>
</dbReference>
<dbReference type="InterPro" id="IPR011583">
    <property type="entry name" value="Chitinase_II/V-like_cat"/>
</dbReference>
<dbReference type="InterPro" id="IPR050314">
    <property type="entry name" value="Glycosyl_Hydrlase_18"/>
</dbReference>
<keyword evidence="3" id="KW-1185">Reference proteome</keyword>
<dbReference type="GO" id="GO:0004568">
    <property type="term" value="F:chitinase activity"/>
    <property type="evidence" value="ECO:0007669"/>
    <property type="project" value="TreeGrafter"/>
</dbReference>
<dbReference type="PANTHER" id="PTHR11177">
    <property type="entry name" value="CHITINASE"/>
    <property type="match status" value="1"/>
</dbReference>
<dbReference type="GO" id="GO:0005975">
    <property type="term" value="P:carbohydrate metabolic process"/>
    <property type="evidence" value="ECO:0007669"/>
    <property type="project" value="InterPro"/>
</dbReference>
<evidence type="ECO:0000259" key="1">
    <source>
        <dbReference type="PROSITE" id="PS51910"/>
    </source>
</evidence>
<dbReference type="GO" id="GO:0006032">
    <property type="term" value="P:chitin catabolic process"/>
    <property type="evidence" value="ECO:0007669"/>
    <property type="project" value="TreeGrafter"/>
</dbReference>
<dbReference type="SMART" id="SM00636">
    <property type="entry name" value="Glyco_18"/>
    <property type="match status" value="1"/>
</dbReference>
<gene>
    <name evidence="2" type="ORF">DdX_16791</name>
</gene>
<accession>A0AAD4QZM7</accession>
<comment type="caution">
    <text evidence="2">The sequence shown here is derived from an EMBL/GenBank/DDBJ whole genome shotgun (WGS) entry which is preliminary data.</text>
</comment>
<proteinExistence type="predicted"/>
<dbReference type="InterPro" id="IPR017853">
    <property type="entry name" value="GH"/>
</dbReference>
<sequence>MLNHWKGAPAHYFVKKEIVNKINFSTHNKPINKSLIHTPLAETALSDFHSPAGLLSIDWNFFVREKSVYYIIDWMSALKFAAVFFLWLINTIPPTVGQDISAGAHLEVNISGNTFLRPCYFTNWAQYREGKGKYVPEDYVPGLCTHILYAFGWMNDNLTAAANDPGDLPSESGVSGMYSRVIALKQQDPDLKILLSFGGFSFGTQRFQNMTSTVANRKIFIDSAIEFVRKHGFDGIDTDYEYPKGDTDKANFNSYLMELLEAAIQESYATGADRLLITAAVAAGADNVKNGYDIPTISKYLDFILLMSYDFHGAWENITDMNAPLYPRSTDANVNWNVAGAVKIWRDGGMPAEKIVVGIATYGRGWTLRNSSVHGIGAPAIGPSNATVYLKEAGVGAYYEFCEMLSNGAERHFDQETKVPYLVYGDQWFSYDDVESIKEKTCWIRNEGLGGAFVWTLDYDDFNATCADSYGIRYPLIGTIAAELGGIIL</sequence>
<dbReference type="GO" id="GO:0005576">
    <property type="term" value="C:extracellular region"/>
    <property type="evidence" value="ECO:0007669"/>
    <property type="project" value="TreeGrafter"/>
</dbReference>
<dbReference type="EMBL" id="JAKKPZ010000149">
    <property type="protein sequence ID" value="KAI1700326.1"/>
    <property type="molecule type" value="Genomic_DNA"/>
</dbReference>
<dbReference type="PANTHER" id="PTHR11177:SF400">
    <property type="entry name" value="ENDOCHITINASE-RELATED"/>
    <property type="match status" value="1"/>
</dbReference>
<keyword evidence="2" id="KW-0378">Hydrolase</keyword>
<dbReference type="AlphaFoldDB" id="A0AAD4QZM7"/>
<feature type="domain" description="GH18" evidence="1">
    <location>
        <begin position="115"/>
        <end position="487"/>
    </location>
</feature>
<evidence type="ECO:0000313" key="2">
    <source>
        <dbReference type="EMBL" id="KAI1700326.1"/>
    </source>
</evidence>
<dbReference type="CDD" id="cd02872">
    <property type="entry name" value="GH18_chitolectin_chitotriosidase"/>
    <property type="match status" value="1"/>
</dbReference>
<dbReference type="Pfam" id="PF00704">
    <property type="entry name" value="Glyco_hydro_18"/>
    <property type="match status" value="1"/>
</dbReference>
<evidence type="ECO:0000313" key="3">
    <source>
        <dbReference type="Proteomes" id="UP001201812"/>
    </source>
</evidence>
<dbReference type="InterPro" id="IPR001223">
    <property type="entry name" value="Glyco_hydro18_cat"/>
</dbReference>